<name>A0A9X6RJQ6_HYPEX</name>
<reference evidence="2" key="1">
    <citation type="submission" date="2017-01" db="EMBL/GenBank/DDBJ databases">
        <title>Comparative genomics of anhydrobiosis in the tardigrade Hypsibius dujardini.</title>
        <authorList>
            <person name="Yoshida Y."/>
            <person name="Koutsovoulos G."/>
            <person name="Laetsch D."/>
            <person name="Stevens L."/>
            <person name="Kumar S."/>
            <person name="Horikawa D."/>
            <person name="Ishino K."/>
            <person name="Komine S."/>
            <person name="Tomita M."/>
            <person name="Blaxter M."/>
            <person name="Arakawa K."/>
        </authorList>
    </citation>
    <scope>NUCLEOTIDE SEQUENCE [LARGE SCALE GENOMIC DNA]</scope>
    <source>
        <strain evidence="2">Z151</strain>
    </source>
</reference>
<dbReference type="Proteomes" id="UP000192578">
    <property type="component" value="Unassembled WGS sequence"/>
</dbReference>
<sequence length="200" mass="23461">MDESKTRTFRARFRLGHIDEDLWYPSDEDRAKFNRTDLDGFYEVAWSVIRMKNRNLFKECLVAVQEEVLERKHLEESQTVRAERLHRDSPVPIVIFIDLSYPDSAPDDKDRKGGRNNADLIYEAVDCVRKNPKMCEPNISIEVSYSQQMQRPRDWRRKRSCTPTRIVLCSLASSSTGRSLILRLKIIHGVHFCLNKVFKS</sequence>
<proteinExistence type="predicted"/>
<accession>A0A9X6RJQ6</accession>
<dbReference type="EMBL" id="MTYJ01000181">
    <property type="protein sequence ID" value="OWA50091.1"/>
    <property type="molecule type" value="Genomic_DNA"/>
</dbReference>
<keyword evidence="2" id="KW-1185">Reference proteome</keyword>
<protein>
    <submittedName>
        <fullName evidence="1">Uncharacterized protein</fullName>
    </submittedName>
</protein>
<organism evidence="1 2">
    <name type="scientific">Hypsibius exemplaris</name>
    <name type="common">Freshwater tardigrade</name>
    <dbReference type="NCBI Taxonomy" id="2072580"/>
    <lineage>
        <taxon>Eukaryota</taxon>
        <taxon>Metazoa</taxon>
        <taxon>Ecdysozoa</taxon>
        <taxon>Tardigrada</taxon>
        <taxon>Eutardigrada</taxon>
        <taxon>Parachela</taxon>
        <taxon>Hypsibioidea</taxon>
        <taxon>Hypsibiidae</taxon>
        <taxon>Hypsibius</taxon>
    </lineage>
</organism>
<evidence type="ECO:0000313" key="2">
    <source>
        <dbReference type="Proteomes" id="UP000192578"/>
    </source>
</evidence>
<comment type="caution">
    <text evidence="1">The sequence shown here is derived from an EMBL/GenBank/DDBJ whole genome shotgun (WGS) entry which is preliminary data.</text>
</comment>
<evidence type="ECO:0000313" key="1">
    <source>
        <dbReference type="EMBL" id="OWA50091.1"/>
    </source>
</evidence>
<gene>
    <name evidence="1" type="ORF">BV898_14617</name>
</gene>
<dbReference type="AlphaFoldDB" id="A0A9X6RJQ6"/>